<dbReference type="InterPro" id="IPR037185">
    <property type="entry name" value="EmrE-like"/>
</dbReference>
<comment type="similarity">
    <text evidence="2">Belongs to the drug/metabolite transporter (DMT) superfamily. Small multidrug resistance (SMR) (TC 2.A.7.1) family. Mmr subfamily.</text>
</comment>
<evidence type="ECO:0000256" key="1">
    <source>
        <dbReference type="ARBA" id="ARBA00004651"/>
    </source>
</evidence>
<dbReference type="InterPro" id="IPR000390">
    <property type="entry name" value="Small_drug/metabolite_transptr"/>
</dbReference>
<comment type="subcellular location">
    <subcellularLocation>
        <location evidence="1 9">Cell membrane</location>
        <topology evidence="1 9">Multi-pass membrane protein</topology>
    </subcellularLocation>
</comment>
<evidence type="ECO:0000256" key="9">
    <source>
        <dbReference type="RuleBase" id="RU003942"/>
    </source>
</evidence>
<dbReference type="RefSeq" id="WP_048424246.1">
    <property type="nucleotide sequence ID" value="NZ_JYNU01000025.1"/>
</dbReference>
<comment type="caution">
    <text evidence="11">The sequence shown here is derived from an EMBL/GenBank/DDBJ whole genome shotgun (WGS) entry which is preliminary data.</text>
</comment>
<dbReference type="AlphaFoldDB" id="A0A0J6VU47"/>
<accession>A0A0J6VU47</accession>
<dbReference type="GO" id="GO:0046677">
    <property type="term" value="P:response to antibiotic"/>
    <property type="evidence" value="ECO:0007669"/>
    <property type="project" value="UniProtKB-KW"/>
</dbReference>
<dbReference type="InterPro" id="IPR045324">
    <property type="entry name" value="Small_multidrug_res"/>
</dbReference>
<keyword evidence="5 9" id="KW-0812">Transmembrane</keyword>
<feature type="transmembrane region" description="Helical" evidence="10">
    <location>
        <begin position="55"/>
        <end position="77"/>
    </location>
</feature>
<feature type="transmembrane region" description="Helical" evidence="10">
    <location>
        <begin position="29"/>
        <end position="48"/>
    </location>
</feature>
<evidence type="ECO:0000256" key="3">
    <source>
        <dbReference type="ARBA" id="ARBA00022448"/>
    </source>
</evidence>
<keyword evidence="8" id="KW-0046">Antibiotic resistance</keyword>
<evidence type="ECO:0000313" key="11">
    <source>
        <dbReference type="EMBL" id="KMO73704.1"/>
    </source>
</evidence>
<organism evidence="11 12">
    <name type="scientific">Mycolicibacterium obuense</name>
    <dbReference type="NCBI Taxonomy" id="1807"/>
    <lineage>
        <taxon>Bacteria</taxon>
        <taxon>Bacillati</taxon>
        <taxon>Actinomycetota</taxon>
        <taxon>Actinomycetes</taxon>
        <taxon>Mycobacteriales</taxon>
        <taxon>Mycobacteriaceae</taxon>
        <taxon>Mycolicibacterium</taxon>
    </lineage>
</organism>
<dbReference type="Proteomes" id="UP000036313">
    <property type="component" value="Unassembled WGS sequence"/>
</dbReference>
<reference evidence="11 12" key="1">
    <citation type="journal article" date="2015" name="Genome Biol. Evol.">
        <title>Characterization of Three Mycobacterium spp. with Potential Use in Bioremediation by Genome Sequencing and Comparative Genomics.</title>
        <authorList>
            <person name="Das S."/>
            <person name="Pettersson B.M."/>
            <person name="Behra P.R."/>
            <person name="Ramesh M."/>
            <person name="Dasgupta S."/>
            <person name="Bhattacharya A."/>
            <person name="Kirsebom L.A."/>
        </authorList>
    </citation>
    <scope>NUCLEOTIDE SEQUENCE [LARGE SCALE GENOMIC DNA]</scope>
    <source>
        <strain evidence="11 12">DSM 44075</strain>
    </source>
</reference>
<evidence type="ECO:0000256" key="8">
    <source>
        <dbReference type="ARBA" id="ARBA00023251"/>
    </source>
</evidence>
<name>A0A0J6VU47_9MYCO</name>
<evidence type="ECO:0000256" key="10">
    <source>
        <dbReference type="SAM" id="Phobius"/>
    </source>
</evidence>
<dbReference type="PATRIC" id="fig|1807.14.peg.3800"/>
<evidence type="ECO:0000256" key="7">
    <source>
        <dbReference type="ARBA" id="ARBA00023136"/>
    </source>
</evidence>
<evidence type="ECO:0000256" key="4">
    <source>
        <dbReference type="ARBA" id="ARBA00022475"/>
    </source>
</evidence>
<evidence type="ECO:0000256" key="2">
    <source>
        <dbReference type="ARBA" id="ARBA00007822"/>
    </source>
</evidence>
<keyword evidence="6 10" id="KW-1133">Transmembrane helix</keyword>
<dbReference type="Gene3D" id="1.10.3730.20">
    <property type="match status" value="1"/>
</dbReference>
<keyword evidence="4" id="KW-1003">Cell membrane</keyword>
<proteinExistence type="inferred from homology"/>
<dbReference type="Pfam" id="PF00893">
    <property type="entry name" value="Multi_Drug_Res"/>
    <property type="match status" value="1"/>
</dbReference>
<keyword evidence="7 10" id="KW-0472">Membrane</keyword>
<dbReference type="GO" id="GO:0022857">
    <property type="term" value="F:transmembrane transporter activity"/>
    <property type="evidence" value="ECO:0007669"/>
    <property type="project" value="InterPro"/>
</dbReference>
<gene>
    <name evidence="11" type="primary">mdtJ</name>
    <name evidence="11" type="ORF">MOBUDSM44075_03778</name>
</gene>
<protein>
    <submittedName>
        <fullName evidence="11">Spermidine export protein MdtJ</fullName>
    </submittedName>
</protein>
<dbReference type="EMBL" id="JYNU01000025">
    <property type="protein sequence ID" value="KMO73704.1"/>
    <property type="molecule type" value="Genomic_DNA"/>
</dbReference>
<evidence type="ECO:0000313" key="12">
    <source>
        <dbReference type="Proteomes" id="UP000036313"/>
    </source>
</evidence>
<feature type="transmembrane region" description="Helical" evidence="10">
    <location>
        <begin position="83"/>
        <end position="99"/>
    </location>
</feature>
<sequence length="118" mass="12018">MTWLLLLCAIVSEVAATLSLKAAVTTPTLYIVVVGGYLASFVFLALVLKRGMGLGVAYGIWGAIGVALTAILSSIIFGEAFTVVMGIGMVFIIGGVLLVEMGSHRADDTADDAAAGAP</sequence>
<evidence type="ECO:0000256" key="6">
    <source>
        <dbReference type="ARBA" id="ARBA00022989"/>
    </source>
</evidence>
<dbReference type="SUPFAM" id="SSF103481">
    <property type="entry name" value="Multidrug resistance efflux transporter EmrE"/>
    <property type="match status" value="1"/>
</dbReference>
<dbReference type="GO" id="GO:0005886">
    <property type="term" value="C:plasma membrane"/>
    <property type="evidence" value="ECO:0007669"/>
    <property type="project" value="UniProtKB-SubCell"/>
</dbReference>
<dbReference type="PANTHER" id="PTHR30561:SF1">
    <property type="entry name" value="MULTIDRUG TRANSPORTER EMRE"/>
    <property type="match status" value="1"/>
</dbReference>
<evidence type="ECO:0000256" key="5">
    <source>
        <dbReference type="ARBA" id="ARBA00022692"/>
    </source>
</evidence>
<dbReference type="PANTHER" id="PTHR30561">
    <property type="entry name" value="SMR FAMILY PROTON-DEPENDENT DRUG EFFLUX TRANSPORTER SUGE"/>
    <property type="match status" value="1"/>
</dbReference>
<keyword evidence="3" id="KW-0813">Transport</keyword>